<feature type="chain" id="PRO_5007071612" description="Outer membrane protein beta-barrel domain-containing protein" evidence="1">
    <location>
        <begin position="27"/>
        <end position="175"/>
    </location>
</feature>
<accession>A0A0X8XAG4</accession>
<evidence type="ECO:0008006" key="4">
    <source>
        <dbReference type="Google" id="ProtNLM"/>
    </source>
</evidence>
<dbReference type="OrthoDB" id="9859074at2"/>
<feature type="signal peptide" evidence="1">
    <location>
        <begin position="1"/>
        <end position="26"/>
    </location>
</feature>
<keyword evidence="1" id="KW-0732">Signal</keyword>
<dbReference type="AlphaFoldDB" id="A0A0X8XAG4"/>
<dbReference type="KEGG" id="hhk:HH1059_17740"/>
<sequence>MNKIQQRVLAGTVCATAALFAGTASADHDTFFFNYGHTFVYSAFDSDADDGDISANTIDFGVQLNEQFRLGAYHEIITGEGGSENMIRGLLAEYMFLGGGDFATSVGIMLGKEDEDAASVADIFGRFSLQAAENAEMFAKVAYRSAHGDWDDFGDPDDPDDLHGVYANLGFGFSF</sequence>
<protein>
    <recommendedName>
        <fullName evidence="4">Outer membrane protein beta-barrel domain-containing protein</fullName>
    </recommendedName>
</protein>
<name>A0A0X8XAG4_HALHR</name>
<evidence type="ECO:0000313" key="3">
    <source>
        <dbReference type="Proteomes" id="UP000218890"/>
    </source>
</evidence>
<evidence type="ECO:0000256" key="1">
    <source>
        <dbReference type="SAM" id="SignalP"/>
    </source>
</evidence>
<dbReference type="Proteomes" id="UP000218890">
    <property type="component" value="Chromosome"/>
</dbReference>
<keyword evidence="3" id="KW-1185">Reference proteome</keyword>
<evidence type="ECO:0000313" key="2">
    <source>
        <dbReference type="EMBL" id="BAU58461.1"/>
    </source>
</evidence>
<dbReference type="RefSeq" id="WP_096409820.1">
    <property type="nucleotide sequence ID" value="NZ_AP017372.2"/>
</dbReference>
<reference evidence="2" key="1">
    <citation type="submission" date="2016-02" db="EMBL/GenBank/DDBJ databases">
        <title>Halorhodospira halochloris DSM-1059 complete genome, version 2.</title>
        <authorList>
            <person name="Tsukatani Y."/>
        </authorList>
    </citation>
    <scope>NUCLEOTIDE SEQUENCE</scope>
    <source>
        <strain evidence="2">DSM 1059</strain>
    </source>
</reference>
<gene>
    <name evidence="2" type="ORF">HH1059_17740</name>
</gene>
<proteinExistence type="predicted"/>
<dbReference type="EMBL" id="AP017372">
    <property type="protein sequence ID" value="BAU58461.1"/>
    <property type="molecule type" value="Genomic_DNA"/>
</dbReference>
<organism evidence="2 3">
    <name type="scientific">Halorhodospira halochloris</name>
    <name type="common">Ectothiorhodospira halochloris</name>
    <dbReference type="NCBI Taxonomy" id="1052"/>
    <lineage>
        <taxon>Bacteria</taxon>
        <taxon>Pseudomonadati</taxon>
        <taxon>Pseudomonadota</taxon>
        <taxon>Gammaproteobacteria</taxon>
        <taxon>Chromatiales</taxon>
        <taxon>Ectothiorhodospiraceae</taxon>
        <taxon>Halorhodospira</taxon>
    </lineage>
</organism>